<dbReference type="EMBL" id="CADCTC010000295">
    <property type="protein sequence ID" value="CAA9301346.1"/>
    <property type="molecule type" value="Genomic_DNA"/>
</dbReference>
<dbReference type="PROSITE" id="PS50893">
    <property type="entry name" value="ABC_TRANSPORTER_2"/>
    <property type="match status" value="1"/>
</dbReference>
<dbReference type="InterPro" id="IPR027417">
    <property type="entry name" value="P-loop_NTPase"/>
</dbReference>
<dbReference type="SMART" id="SM00382">
    <property type="entry name" value="AAA"/>
    <property type="match status" value="1"/>
</dbReference>
<dbReference type="PROSITE" id="PS00211">
    <property type="entry name" value="ABC_TRANSPORTER_1"/>
    <property type="match status" value="1"/>
</dbReference>
<name>A0A6J4KBX3_9CHLR</name>
<evidence type="ECO:0000256" key="2">
    <source>
        <dbReference type="ARBA" id="ARBA00005417"/>
    </source>
</evidence>
<dbReference type="InterPro" id="IPR003439">
    <property type="entry name" value="ABC_transporter-like_ATP-bd"/>
</dbReference>
<comment type="subcellular location">
    <subcellularLocation>
        <location evidence="1 10">Cell membrane</location>
        <topology evidence="1 10">Peripheral membrane protein</topology>
    </subcellularLocation>
</comment>
<dbReference type="Pfam" id="PF00005">
    <property type="entry name" value="ABC_tran"/>
    <property type="match status" value="1"/>
</dbReference>
<dbReference type="PANTHER" id="PTHR43553:SF24">
    <property type="entry name" value="ENERGY-COUPLING FACTOR TRANSPORTER ATP-BINDING PROTEIN ECFA1"/>
    <property type="match status" value="1"/>
</dbReference>
<reference evidence="13" key="1">
    <citation type="submission" date="2020-02" db="EMBL/GenBank/DDBJ databases">
        <authorList>
            <person name="Meier V. D."/>
        </authorList>
    </citation>
    <scope>NUCLEOTIDE SEQUENCE</scope>
    <source>
        <strain evidence="13">AVDCRST_MAG77</strain>
    </source>
</reference>
<feature type="domain" description="ABC transporter" evidence="12">
    <location>
        <begin position="49"/>
        <end position="284"/>
    </location>
</feature>
<protein>
    <recommendedName>
        <fullName evidence="10">ABC transporter ATP-binding protein</fullName>
    </recommendedName>
</protein>
<dbReference type="GO" id="GO:0042626">
    <property type="term" value="F:ATPase-coupled transmembrane transporter activity"/>
    <property type="evidence" value="ECO:0007669"/>
    <property type="project" value="TreeGrafter"/>
</dbReference>
<evidence type="ECO:0000256" key="3">
    <source>
        <dbReference type="ARBA" id="ARBA00022448"/>
    </source>
</evidence>
<dbReference type="NCBIfam" id="TIGR01166">
    <property type="entry name" value="cbiO"/>
    <property type="match status" value="1"/>
</dbReference>
<evidence type="ECO:0000256" key="4">
    <source>
        <dbReference type="ARBA" id="ARBA00022475"/>
    </source>
</evidence>
<evidence type="ECO:0000256" key="1">
    <source>
        <dbReference type="ARBA" id="ARBA00004202"/>
    </source>
</evidence>
<dbReference type="AlphaFoldDB" id="A0A6J4KBX3"/>
<evidence type="ECO:0000256" key="7">
    <source>
        <dbReference type="ARBA" id="ARBA00022967"/>
    </source>
</evidence>
<keyword evidence="7" id="KW-1278">Translocase</keyword>
<keyword evidence="8 10" id="KW-0472">Membrane</keyword>
<comment type="function">
    <text evidence="9">Probably part of an ABC transporter complex. Responsible for energy coupling to the transport system.</text>
</comment>
<gene>
    <name evidence="13" type="ORF">AVDCRST_MAG77-5653</name>
</gene>
<dbReference type="GO" id="GO:0005524">
    <property type="term" value="F:ATP binding"/>
    <property type="evidence" value="ECO:0007669"/>
    <property type="project" value="UniProtKB-UniRule"/>
</dbReference>
<proteinExistence type="inferred from homology"/>
<dbReference type="Gene3D" id="3.40.50.300">
    <property type="entry name" value="P-loop containing nucleotide triphosphate hydrolases"/>
    <property type="match status" value="1"/>
</dbReference>
<dbReference type="InterPro" id="IPR015856">
    <property type="entry name" value="ABC_transpr_CbiO/EcfA_su"/>
</dbReference>
<dbReference type="GO" id="GO:0006824">
    <property type="term" value="P:cobalt ion transport"/>
    <property type="evidence" value="ECO:0007669"/>
    <property type="project" value="InterPro"/>
</dbReference>
<dbReference type="InterPro" id="IPR050095">
    <property type="entry name" value="ECF_ABC_transporter_ATP-bd"/>
</dbReference>
<dbReference type="FunFam" id="3.40.50.300:FF:000224">
    <property type="entry name" value="Energy-coupling factor transporter ATP-binding protein EcfA"/>
    <property type="match status" value="1"/>
</dbReference>
<dbReference type="GO" id="GO:0043190">
    <property type="term" value="C:ATP-binding cassette (ABC) transporter complex"/>
    <property type="evidence" value="ECO:0007669"/>
    <property type="project" value="TreeGrafter"/>
</dbReference>
<dbReference type="InterPro" id="IPR003593">
    <property type="entry name" value="AAA+_ATPase"/>
</dbReference>
<sequence>MPGVHGGHHGPVPMPPRRDDADAPFLPGAAAGVLPPAGEHGEPLGEPVLQTERVTFAYQDGTVALRDLSVAIRRGARLAILGANGSGKSTLFLTLNGILKPAQGRVLLGGAPVRYDRAGLNDLRRRVGLVFQDPDTQLFAASVRQDISFGPINLGLSDAEVRARVECAVADTQIEDLTDRPTHLLSYGQKKRVAIAGVLAMDPEVIIADEPTAGLDPEATARLLELLNRLHAMGRTICISTHDLELALAWADHTMVLRRGELAASGPPQDVLRMPEVVRGARLVQPIVLDTFARLVAAGVLAEDAPPPRTAAELVALIVAREPGSRNSGAPEVAAYNGSA</sequence>
<comment type="function">
    <text evidence="10">Part of an ABC transporter complex. Responsible for energy coupling to the transport system.</text>
</comment>
<organism evidence="13">
    <name type="scientific">uncultured Chloroflexota bacterium</name>
    <dbReference type="NCBI Taxonomy" id="166587"/>
    <lineage>
        <taxon>Bacteria</taxon>
        <taxon>Bacillati</taxon>
        <taxon>Chloroflexota</taxon>
        <taxon>environmental samples</taxon>
    </lineage>
</organism>
<feature type="region of interest" description="Disordered" evidence="11">
    <location>
        <begin position="1"/>
        <end position="41"/>
    </location>
</feature>
<feature type="compositionally biased region" description="Low complexity" evidence="11">
    <location>
        <begin position="23"/>
        <end position="38"/>
    </location>
</feature>
<evidence type="ECO:0000256" key="5">
    <source>
        <dbReference type="ARBA" id="ARBA00022741"/>
    </source>
</evidence>
<evidence type="ECO:0000313" key="13">
    <source>
        <dbReference type="EMBL" id="CAA9301346.1"/>
    </source>
</evidence>
<keyword evidence="5 10" id="KW-0547">Nucleotide-binding</keyword>
<dbReference type="InterPro" id="IPR005876">
    <property type="entry name" value="Co_trans_ATP-bd"/>
</dbReference>
<comment type="similarity">
    <text evidence="2 10">Belongs to the ABC transporter superfamily.</text>
</comment>
<dbReference type="InterPro" id="IPR017871">
    <property type="entry name" value="ABC_transporter-like_CS"/>
</dbReference>
<evidence type="ECO:0000256" key="9">
    <source>
        <dbReference type="ARBA" id="ARBA00025157"/>
    </source>
</evidence>
<evidence type="ECO:0000256" key="11">
    <source>
        <dbReference type="SAM" id="MobiDB-lite"/>
    </source>
</evidence>
<dbReference type="SUPFAM" id="SSF52540">
    <property type="entry name" value="P-loop containing nucleoside triphosphate hydrolases"/>
    <property type="match status" value="1"/>
</dbReference>
<evidence type="ECO:0000256" key="10">
    <source>
        <dbReference type="RuleBase" id="RU364103"/>
    </source>
</evidence>
<evidence type="ECO:0000256" key="8">
    <source>
        <dbReference type="ARBA" id="ARBA00023136"/>
    </source>
</evidence>
<keyword evidence="3 10" id="KW-0813">Transport</keyword>
<keyword evidence="4 10" id="KW-1003">Cell membrane</keyword>
<dbReference type="PANTHER" id="PTHR43553">
    <property type="entry name" value="HEAVY METAL TRANSPORTER"/>
    <property type="match status" value="1"/>
</dbReference>
<keyword evidence="6 10" id="KW-0067">ATP-binding</keyword>
<evidence type="ECO:0000256" key="6">
    <source>
        <dbReference type="ARBA" id="ARBA00022840"/>
    </source>
</evidence>
<dbReference type="GO" id="GO:0016887">
    <property type="term" value="F:ATP hydrolysis activity"/>
    <property type="evidence" value="ECO:0007669"/>
    <property type="project" value="InterPro"/>
</dbReference>
<accession>A0A6J4KBX3</accession>
<evidence type="ECO:0000259" key="12">
    <source>
        <dbReference type="PROSITE" id="PS50893"/>
    </source>
</evidence>
<dbReference type="CDD" id="cd03225">
    <property type="entry name" value="ABC_cobalt_CbiO_domain1"/>
    <property type="match status" value="1"/>
</dbReference>